<evidence type="ECO:0000313" key="2">
    <source>
        <dbReference type="EMBL" id="GIE70169.1"/>
    </source>
</evidence>
<evidence type="ECO:0000313" key="3">
    <source>
        <dbReference type="Proteomes" id="UP000624709"/>
    </source>
</evidence>
<dbReference type="EMBL" id="BOMS01000099">
    <property type="protein sequence ID" value="GIE70169.1"/>
    <property type="molecule type" value="Genomic_DNA"/>
</dbReference>
<feature type="region of interest" description="Disordered" evidence="1">
    <location>
        <begin position="1"/>
        <end position="118"/>
    </location>
</feature>
<comment type="caution">
    <text evidence="2">The sequence shown here is derived from an EMBL/GenBank/DDBJ whole genome shotgun (WGS) entry which is preliminary data.</text>
</comment>
<feature type="compositionally biased region" description="Low complexity" evidence="1">
    <location>
        <begin position="17"/>
        <end position="28"/>
    </location>
</feature>
<keyword evidence="3" id="KW-1185">Reference proteome</keyword>
<proteinExistence type="predicted"/>
<evidence type="ECO:0000256" key="1">
    <source>
        <dbReference type="SAM" id="MobiDB-lite"/>
    </source>
</evidence>
<organism evidence="2 3">
    <name type="scientific">Actinoplanes palleronii</name>
    <dbReference type="NCBI Taxonomy" id="113570"/>
    <lineage>
        <taxon>Bacteria</taxon>
        <taxon>Bacillati</taxon>
        <taxon>Actinomycetota</taxon>
        <taxon>Actinomycetes</taxon>
        <taxon>Micromonosporales</taxon>
        <taxon>Micromonosporaceae</taxon>
        <taxon>Actinoplanes</taxon>
    </lineage>
</organism>
<gene>
    <name evidence="2" type="ORF">Apa02nite_062770</name>
</gene>
<dbReference type="Proteomes" id="UP000624709">
    <property type="component" value="Unassembled WGS sequence"/>
</dbReference>
<feature type="compositionally biased region" description="Basic and acidic residues" evidence="1">
    <location>
        <begin position="100"/>
        <end position="118"/>
    </location>
</feature>
<sequence length="118" mass="11995">MSDEVSELFSHSAEPSAAGATGALPAALQFSHPTMEAPNGPGAHPAASAGRLFSHPRGAEGARGGEFDSGPESTGSRDGRHRRTSGGDRSGRANGTAQSKDGRRRDPGRGTRSRGTDG</sequence>
<protein>
    <submittedName>
        <fullName evidence="2">Uncharacterized protein</fullName>
    </submittedName>
</protein>
<name>A0ABQ4BHN5_9ACTN</name>
<reference evidence="2 3" key="1">
    <citation type="submission" date="2021-01" db="EMBL/GenBank/DDBJ databases">
        <title>Whole genome shotgun sequence of Actinoplanes palleronii NBRC 14916.</title>
        <authorList>
            <person name="Komaki H."/>
            <person name="Tamura T."/>
        </authorList>
    </citation>
    <scope>NUCLEOTIDE SEQUENCE [LARGE SCALE GENOMIC DNA]</scope>
    <source>
        <strain evidence="2 3">NBRC 14916</strain>
    </source>
</reference>
<feature type="compositionally biased region" description="Basic and acidic residues" evidence="1">
    <location>
        <begin position="57"/>
        <end position="66"/>
    </location>
</feature>
<accession>A0ABQ4BHN5</accession>